<dbReference type="OrthoDB" id="248552at2"/>
<keyword evidence="1" id="KW-0056">Arginine metabolism</keyword>
<sequence>MGFNGAPSEQVSAAYQSSSAGLSAAYSSAFMWAANAATFSPARDCRDTQAHFTPANLLSSWHRGSEAGERAIEMQQLYPHGLRTHSPLPAVFPLRDEGAANHMRLSDPLGKTGLNVFVHGEFTPECDVRFMPRHTLAASQAIARLHQLDPQCTFFLQQHPAAIAAGVFHNDVIATSHENLLIYHQFAFVDGESEIDRVADQFERKTGAPLVRIEVGEAELSLSEAVACYFF</sequence>
<dbReference type="EMBL" id="CP036298">
    <property type="protein sequence ID" value="QDV28092.1"/>
    <property type="molecule type" value="Genomic_DNA"/>
</dbReference>
<protein>
    <submittedName>
        <fullName evidence="3">N-succinylarginine dihydrolase</fullName>
        <ecNumber evidence="3">3.5.3.23</ecNumber>
    </submittedName>
</protein>
<dbReference type="PANTHER" id="PTHR30420:SF2">
    <property type="entry name" value="N-SUCCINYLARGININE DIHYDROLASE"/>
    <property type="match status" value="1"/>
</dbReference>
<proteinExistence type="predicted"/>
<reference evidence="3 4" key="1">
    <citation type="submission" date="2019-02" db="EMBL/GenBank/DDBJ databases">
        <title>Deep-cultivation of Planctomycetes and their phenomic and genomic characterization uncovers novel biology.</title>
        <authorList>
            <person name="Wiegand S."/>
            <person name="Jogler M."/>
            <person name="Boedeker C."/>
            <person name="Pinto D."/>
            <person name="Vollmers J."/>
            <person name="Rivas-Marin E."/>
            <person name="Kohn T."/>
            <person name="Peeters S.H."/>
            <person name="Heuer A."/>
            <person name="Rast P."/>
            <person name="Oberbeckmann S."/>
            <person name="Bunk B."/>
            <person name="Jeske O."/>
            <person name="Meyerdierks A."/>
            <person name="Storesund J.E."/>
            <person name="Kallscheuer N."/>
            <person name="Luecker S."/>
            <person name="Lage O.M."/>
            <person name="Pohl T."/>
            <person name="Merkel B.J."/>
            <person name="Hornburger P."/>
            <person name="Mueller R.-W."/>
            <person name="Bruemmer F."/>
            <person name="Labrenz M."/>
            <person name="Spormann A.M."/>
            <person name="Op den Camp H."/>
            <person name="Overmann J."/>
            <person name="Amann R."/>
            <person name="Jetten M.S.M."/>
            <person name="Mascher T."/>
            <person name="Medema M.H."/>
            <person name="Devos D.P."/>
            <person name="Kaster A.-K."/>
            <person name="Ovreas L."/>
            <person name="Rohde M."/>
            <person name="Galperin M.Y."/>
            <person name="Jogler C."/>
        </authorList>
    </citation>
    <scope>NUCLEOTIDE SEQUENCE [LARGE SCALE GENOMIC DNA]</scope>
    <source>
        <strain evidence="3 4">Q31a</strain>
    </source>
</reference>
<evidence type="ECO:0000313" key="4">
    <source>
        <dbReference type="Proteomes" id="UP000318017"/>
    </source>
</evidence>
<dbReference type="SUPFAM" id="SSF55909">
    <property type="entry name" value="Pentein"/>
    <property type="match status" value="1"/>
</dbReference>
<dbReference type="GO" id="GO:0009015">
    <property type="term" value="F:N-succinylarginine dihydrolase activity"/>
    <property type="evidence" value="ECO:0007669"/>
    <property type="project" value="UniProtKB-EC"/>
</dbReference>
<dbReference type="Pfam" id="PF04996">
    <property type="entry name" value="AstB"/>
    <property type="match status" value="1"/>
</dbReference>
<dbReference type="InterPro" id="IPR007079">
    <property type="entry name" value="SuccinylArg_d-Hdrlase_AstB"/>
</dbReference>
<dbReference type="GO" id="GO:0006525">
    <property type="term" value="P:arginine metabolic process"/>
    <property type="evidence" value="ECO:0007669"/>
    <property type="project" value="UniProtKB-KW"/>
</dbReference>
<accession>A0A518GHL9</accession>
<dbReference type="EC" id="3.5.3.23" evidence="3"/>
<organism evidence="3 4">
    <name type="scientific">Aureliella helgolandensis</name>
    <dbReference type="NCBI Taxonomy" id="2527968"/>
    <lineage>
        <taxon>Bacteria</taxon>
        <taxon>Pseudomonadati</taxon>
        <taxon>Planctomycetota</taxon>
        <taxon>Planctomycetia</taxon>
        <taxon>Pirellulales</taxon>
        <taxon>Pirellulaceae</taxon>
        <taxon>Aureliella</taxon>
    </lineage>
</organism>
<dbReference type="Proteomes" id="UP000318017">
    <property type="component" value="Chromosome"/>
</dbReference>
<evidence type="ECO:0000256" key="1">
    <source>
        <dbReference type="ARBA" id="ARBA00022503"/>
    </source>
</evidence>
<dbReference type="AlphaFoldDB" id="A0A518GHL9"/>
<gene>
    <name evidence="3" type="primary">astB_2</name>
    <name evidence="3" type="ORF">Q31a_64850</name>
</gene>
<keyword evidence="2 3" id="KW-0378">Hydrolase</keyword>
<dbReference type="InterPro" id="IPR037031">
    <property type="entry name" value="AstB_sf"/>
</dbReference>
<keyword evidence="4" id="KW-1185">Reference proteome</keyword>
<dbReference type="KEGG" id="ahel:Q31a_64850"/>
<evidence type="ECO:0000256" key="2">
    <source>
        <dbReference type="ARBA" id="ARBA00022801"/>
    </source>
</evidence>
<dbReference type="PANTHER" id="PTHR30420">
    <property type="entry name" value="N-SUCCINYLARGININE DIHYDROLASE"/>
    <property type="match status" value="1"/>
</dbReference>
<name>A0A518GHL9_9BACT</name>
<evidence type="ECO:0000313" key="3">
    <source>
        <dbReference type="EMBL" id="QDV28092.1"/>
    </source>
</evidence>
<dbReference type="Gene3D" id="3.75.10.20">
    <property type="entry name" value="Succinylarginine dihydrolase"/>
    <property type="match status" value="1"/>
</dbReference>